<dbReference type="CDD" id="cd03801">
    <property type="entry name" value="GT4_PimA-like"/>
    <property type="match status" value="1"/>
</dbReference>
<dbReference type="PANTHER" id="PTHR12526">
    <property type="entry name" value="GLYCOSYLTRANSFERASE"/>
    <property type="match status" value="1"/>
</dbReference>
<dbReference type="Pfam" id="PF13439">
    <property type="entry name" value="Glyco_transf_4"/>
    <property type="match status" value="1"/>
</dbReference>
<feature type="domain" description="Glycosyltransferase subfamily 4-like N-terminal" evidence="2">
    <location>
        <begin position="32"/>
        <end position="142"/>
    </location>
</feature>
<gene>
    <name evidence="3" type="ORF">K0625_05405</name>
</gene>
<dbReference type="RefSeq" id="WP_220108738.1">
    <property type="nucleotide sequence ID" value="NZ_JAHZST010000003.1"/>
</dbReference>
<organism evidence="3 4">
    <name type="scientific">Shewanella nanhaiensis</name>
    <dbReference type="NCBI Taxonomy" id="2864872"/>
    <lineage>
        <taxon>Bacteria</taxon>
        <taxon>Pseudomonadati</taxon>
        <taxon>Pseudomonadota</taxon>
        <taxon>Gammaproteobacteria</taxon>
        <taxon>Alteromonadales</taxon>
        <taxon>Shewanellaceae</taxon>
        <taxon>Shewanella</taxon>
    </lineage>
</organism>
<dbReference type="Pfam" id="PF00534">
    <property type="entry name" value="Glycos_transf_1"/>
    <property type="match status" value="1"/>
</dbReference>
<dbReference type="PANTHER" id="PTHR12526:SF630">
    <property type="entry name" value="GLYCOSYLTRANSFERASE"/>
    <property type="match status" value="1"/>
</dbReference>
<name>A0ABS7E0A3_9GAMM</name>
<dbReference type="EMBL" id="JAHZST010000003">
    <property type="protein sequence ID" value="MBW8183093.1"/>
    <property type="molecule type" value="Genomic_DNA"/>
</dbReference>
<feature type="domain" description="Glycosyl transferase family 1" evidence="1">
    <location>
        <begin position="166"/>
        <end position="307"/>
    </location>
</feature>
<evidence type="ECO:0000313" key="4">
    <source>
        <dbReference type="Proteomes" id="UP001195963"/>
    </source>
</evidence>
<sequence length="354" mass="39758">MRPRVLHLIDDCKLGGVNLALKSLCESRLTEDFEFSILHIDLASHRIKRFEADIIVLHTSSSWKKLPGFVLLSLKNRGIPILLQEHHYCEGFVIHEQPNKWRFFLMLRLSYTLMDRVLAVSAAQARWLLGNRLVNADKLVVLKQARPVNALLSLPEKALSFPIQLGAYGRLHKQKGFDLLLKAMEKLPAEKVELRLAGSGEMSLLLDSMAATQDNVTLIGEIEDVPQFLSSCDAVIIPSRWEPFGLICQESLAAGKAIVTSSVDGLPEQLAEVLATIGREDSSVLFTDQTVTALVGALECLISQAEHKLEIEKESCLSNLIYEERCLAAKRWPTLVEAWRELLFSEQQRAKRLQ</sequence>
<proteinExistence type="predicted"/>
<dbReference type="SUPFAM" id="SSF53756">
    <property type="entry name" value="UDP-Glycosyltransferase/glycogen phosphorylase"/>
    <property type="match status" value="1"/>
</dbReference>
<comment type="caution">
    <text evidence="3">The sequence shown here is derived from an EMBL/GenBank/DDBJ whole genome shotgun (WGS) entry which is preliminary data.</text>
</comment>
<accession>A0ABS7E0A3</accession>
<evidence type="ECO:0000259" key="1">
    <source>
        <dbReference type="Pfam" id="PF00534"/>
    </source>
</evidence>
<dbReference type="InterPro" id="IPR028098">
    <property type="entry name" value="Glyco_trans_4-like_N"/>
</dbReference>
<keyword evidence="4" id="KW-1185">Reference proteome</keyword>
<dbReference type="InterPro" id="IPR001296">
    <property type="entry name" value="Glyco_trans_1"/>
</dbReference>
<evidence type="ECO:0000259" key="2">
    <source>
        <dbReference type="Pfam" id="PF13439"/>
    </source>
</evidence>
<protein>
    <submittedName>
        <fullName evidence="3">Glycosyltransferase family 4 protein</fullName>
    </submittedName>
</protein>
<dbReference type="Gene3D" id="3.40.50.2000">
    <property type="entry name" value="Glycogen Phosphorylase B"/>
    <property type="match status" value="2"/>
</dbReference>
<reference evidence="3 4" key="1">
    <citation type="submission" date="2021-07" db="EMBL/GenBank/DDBJ databases">
        <title>Shewanella sp. nov, isolated from SCS.</title>
        <authorList>
            <person name="Cao W.R."/>
        </authorList>
    </citation>
    <scope>NUCLEOTIDE SEQUENCE [LARGE SCALE GENOMIC DNA]</scope>
    <source>
        <strain evidence="3 4">NR704-98</strain>
    </source>
</reference>
<dbReference type="Proteomes" id="UP001195963">
    <property type="component" value="Unassembled WGS sequence"/>
</dbReference>
<evidence type="ECO:0000313" key="3">
    <source>
        <dbReference type="EMBL" id="MBW8183093.1"/>
    </source>
</evidence>